<evidence type="ECO:0000256" key="1">
    <source>
        <dbReference type="ARBA" id="ARBA00022729"/>
    </source>
</evidence>
<dbReference type="InterPro" id="IPR051955">
    <property type="entry name" value="PME_Inhibitor"/>
</dbReference>
<dbReference type="GO" id="GO:0046910">
    <property type="term" value="F:pectinesterase inhibitor activity"/>
    <property type="evidence" value="ECO:0007669"/>
    <property type="project" value="UniProtKB-ARBA"/>
</dbReference>
<dbReference type="STRING" id="180498.A0A067JTX6"/>
<feature type="chain" id="PRO_5001638969" description="Pectinesterase inhibitor domain-containing protein" evidence="4">
    <location>
        <begin position="21"/>
        <end position="166"/>
    </location>
</feature>
<evidence type="ECO:0000313" key="6">
    <source>
        <dbReference type="EMBL" id="KDP23455.1"/>
    </source>
</evidence>
<feature type="signal peptide" evidence="4">
    <location>
        <begin position="1"/>
        <end position="20"/>
    </location>
</feature>
<dbReference type="EMBL" id="KK915213">
    <property type="protein sequence ID" value="KDP23455.1"/>
    <property type="molecule type" value="Genomic_DNA"/>
</dbReference>
<proteinExistence type="inferred from homology"/>
<accession>A0A067JTX6</accession>
<evidence type="ECO:0000313" key="7">
    <source>
        <dbReference type="Proteomes" id="UP000027138"/>
    </source>
</evidence>
<sequence>MSPKIFFFAFFLAMVSSSHQASVLVTQSCQKTLYKDFCLSALGSVQATDLQSLTKAALNIESSKGTGILKLTADLIKKSSDPVLKSALTDCSEDYDNALDEIKDSLRAIEAKSYGDVKTWVSAAMTYSGSCEDGFKEKPGLKSPLTTVNTEFNQLCSIILTFTNLL</sequence>
<dbReference type="PROSITE" id="PS51257">
    <property type="entry name" value="PROKAR_LIPOPROTEIN"/>
    <property type="match status" value="1"/>
</dbReference>
<feature type="domain" description="Pectinesterase inhibitor" evidence="5">
    <location>
        <begin position="20"/>
        <end position="162"/>
    </location>
</feature>
<keyword evidence="2" id="KW-1015">Disulfide bond</keyword>
<evidence type="ECO:0000256" key="2">
    <source>
        <dbReference type="ARBA" id="ARBA00023157"/>
    </source>
</evidence>
<dbReference type="KEGG" id="jcu:105647478"/>
<keyword evidence="7" id="KW-1185">Reference proteome</keyword>
<dbReference type="InterPro" id="IPR035513">
    <property type="entry name" value="Invertase/methylesterase_inhib"/>
</dbReference>
<dbReference type="Pfam" id="PF04043">
    <property type="entry name" value="PMEI"/>
    <property type="match status" value="1"/>
</dbReference>
<comment type="similarity">
    <text evidence="3">Belongs to the PMEI family.</text>
</comment>
<dbReference type="InterPro" id="IPR006501">
    <property type="entry name" value="Pectinesterase_inhib_dom"/>
</dbReference>
<dbReference type="FunFam" id="1.20.140.40:FF:000008">
    <property type="entry name" value="Invertase/pectin methylesterase inhibitor family protein"/>
    <property type="match status" value="1"/>
</dbReference>
<dbReference type="AlphaFoldDB" id="A0A067JTX6"/>
<dbReference type="PANTHER" id="PTHR31080">
    <property type="entry name" value="PECTINESTERASE INHIBITOR-LIKE"/>
    <property type="match status" value="1"/>
</dbReference>
<dbReference type="PANTHER" id="PTHR31080:SF296">
    <property type="entry name" value="OS05G0360900 PROTEIN"/>
    <property type="match status" value="1"/>
</dbReference>
<dbReference type="OrthoDB" id="1899334at2759"/>
<evidence type="ECO:0000256" key="3">
    <source>
        <dbReference type="ARBA" id="ARBA00038471"/>
    </source>
</evidence>
<dbReference type="SMART" id="SM00856">
    <property type="entry name" value="PMEI"/>
    <property type="match status" value="1"/>
</dbReference>
<reference evidence="6 7" key="1">
    <citation type="journal article" date="2014" name="PLoS ONE">
        <title>Global Analysis of Gene Expression Profiles in Physic Nut (Jatropha curcas L.) Seedlings Exposed to Salt Stress.</title>
        <authorList>
            <person name="Zhang L."/>
            <person name="Zhang C."/>
            <person name="Wu P."/>
            <person name="Chen Y."/>
            <person name="Li M."/>
            <person name="Jiang H."/>
            <person name="Wu G."/>
        </authorList>
    </citation>
    <scope>NUCLEOTIDE SEQUENCE [LARGE SCALE GENOMIC DNA]</scope>
    <source>
        <strain evidence="7">cv. GZQX0401</strain>
        <tissue evidence="6">Young leaves</tissue>
    </source>
</reference>
<keyword evidence="1 4" id="KW-0732">Signal</keyword>
<dbReference type="SUPFAM" id="SSF101148">
    <property type="entry name" value="Plant invertase/pectin methylesterase inhibitor"/>
    <property type="match status" value="1"/>
</dbReference>
<evidence type="ECO:0000259" key="5">
    <source>
        <dbReference type="SMART" id="SM00856"/>
    </source>
</evidence>
<protein>
    <recommendedName>
        <fullName evidence="5">Pectinesterase inhibitor domain-containing protein</fullName>
    </recommendedName>
</protein>
<organism evidence="6 7">
    <name type="scientific">Jatropha curcas</name>
    <name type="common">Barbados nut</name>
    <dbReference type="NCBI Taxonomy" id="180498"/>
    <lineage>
        <taxon>Eukaryota</taxon>
        <taxon>Viridiplantae</taxon>
        <taxon>Streptophyta</taxon>
        <taxon>Embryophyta</taxon>
        <taxon>Tracheophyta</taxon>
        <taxon>Spermatophyta</taxon>
        <taxon>Magnoliopsida</taxon>
        <taxon>eudicotyledons</taxon>
        <taxon>Gunneridae</taxon>
        <taxon>Pentapetalae</taxon>
        <taxon>rosids</taxon>
        <taxon>fabids</taxon>
        <taxon>Malpighiales</taxon>
        <taxon>Euphorbiaceae</taxon>
        <taxon>Crotonoideae</taxon>
        <taxon>Jatropheae</taxon>
        <taxon>Jatropha</taxon>
    </lineage>
</organism>
<dbReference type="CDD" id="cd15801">
    <property type="entry name" value="PMEI-like_1"/>
    <property type="match status" value="1"/>
</dbReference>
<dbReference type="Gene3D" id="1.20.140.40">
    <property type="entry name" value="Invertase/pectin methylesterase inhibitor family protein"/>
    <property type="match status" value="1"/>
</dbReference>
<name>A0A067JTX6_JATCU</name>
<gene>
    <name evidence="6" type="ORF">JCGZ_23288</name>
</gene>
<dbReference type="Proteomes" id="UP000027138">
    <property type="component" value="Unassembled WGS sequence"/>
</dbReference>
<evidence type="ECO:0000256" key="4">
    <source>
        <dbReference type="SAM" id="SignalP"/>
    </source>
</evidence>
<dbReference type="NCBIfam" id="TIGR01614">
    <property type="entry name" value="PME_inhib"/>
    <property type="match status" value="1"/>
</dbReference>